<name>A0A2N7Q7V7_9BACT</name>
<evidence type="ECO:0000313" key="9">
    <source>
        <dbReference type="EMBL" id="PMP94219.1"/>
    </source>
</evidence>
<keyword evidence="3" id="KW-0540">Nuclease</keyword>
<comment type="similarity">
    <text evidence="1">Belongs to the RecJ family.</text>
</comment>
<organism evidence="9 10">
    <name type="scientific">Thermodesulfobacterium geofontis</name>
    <dbReference type="NCBI Taxonomy" id="1295609"/>
    <lineage>
        <taxon>Bacteria</taxon>
        <taxon>Pseudomonadati</taxon>
        <taxon>Thermodesulfobacteriota</taxon>
        <taxon>Thermodesulfobacteria</taxon>
        <taxon>Thermodesulfobacteriales</taxon>
        <taxon>Thermodesulfobacteriaceae</taxon>
        <taxon>Thermodesulfobacterium</taxon>
    </lineage>
</organism>
<feature type="domain" description="DDH" evidence="6">
    <location>
        <begin position="81"/>
        <end position="236"/>
    </location>
</feature>
<proteinExistence type="inferred from homology"/>
<dbReference type="GO" id="GO:0006310">
    <property type="term" value="P:DNA recombination"/>
    <property type="evidence" value="ECO:0007669"/>
    <property type="project" value="InterPro"/>
</dbReference>
<evidence type="ECO:0000256" key="3">
    <source>
        <dbReference type="ARBA" id="ARBA00022722"/>
    </source>
</evidence>
<evidence type="ECO:0000256" key="5">
    <source>
        <dbReference type="ARBA" id="ARBA00022839"/>
    </source>
</evidence>
<comment type="caution">
    <text evidence="9">The sequence shown here is derived from an EMBL/GenBank/DDBJ whole genome shotgun (WGS) entry which is preliminary data.</text>
</comment>
<feature type="domain" description="DHHA1" evidence="7">
    <location>
        <begin position="354"/>
        <end position="443"/>
    </location>
</feature>
<feature type="domain" description="RecJ OB" evidence="8">
    <location>
        <begin position="460"/>
        <end position="557"/>
    </location>
</feature>
<dbReference type="InterPro" id="IPR001667">
    <property type="entry name" value="DDH_dom"/>
</dbReference>
<dbReference type="AlphaFoldDB" id="A0A2N7Q7V7"/>
<keyword evidence="5 9" id="KW-0269">Exonuclease</keyword>
<dbReference type="InterPro" id="IPR003156">
    <property type="entry name" value="DHHA1_dom"/>
</dbReference>
<dbReference type="NCBIfam" id="TIGR00644">
    <property type="entry name" value="recJ"/>
    <property type="match status" value="1"/>
</dbReference>
<evidence type="ECO:0000256" key="4">
    <source>
        <dbReference type="ARBA" id="ARBA00022801"/>
    </source>
</evidence>
<evidence type="ECO:0000259" key="7">
    <source>
        <dbReference type="Pfam" id="PF02272"/>
    </source>
</evidence>
<dbReference type="PANTHER" id="PTHR30255">
    <property type="entry name" value="SINGLE-STRANDED-DNA-SPECIFIC EXONUCLEASE RECJ"/>
    <property type="match status" value="1"/>
</dbReference>
<dbReference type="Pfam" id="PF02272">
    <property type="entry name" value="DHHA1"/>
    <property type="match status" value="1"/>
</dbReference>
<dbReference type="Gene3D" id="3.90.1640.30">
    <property type="match status" value="1"/>
</dbReference>
<keyword evidence="4" id="KW-0378">Hydrolase</keyword>
<evidence type="ECO:0000259" key="6">
    <source>
        <dbReference type="Pfam" id="PF01368"/>
    </source>
</evidence>
<dbReference type="GO" id="GO:0003676">
    <property type="term" value="F:nucleic acid binding"/>
    <property type="evidence" value="ECO:0007669"/>
    <property type="project" value="InterPro"/>
</dbReference>
<dbReference type="PANTHER" id="PTHR30255:SF2">
    <property type="entry name" value="SINGLE-STRANDED-DNA-SPECIFIC EXONUCLEASE RECJ"/>
    <property type="match status" value="1"/>
</dbReference>
<dbReference type="GO" id="GO:0006281">
    <property type="term" value="P:DNA repair"/>
    <property type="evidence" value="ECO:0007669"/>
    <property type="project" value="InterPro"/>
</dbReference>
<dbReference type="EMBL" id="PNJD01000417">
    <property type="protein sequence ID" value="PMP94219.1"/>
    <property type="molecule type" value="Genomic_DNA"/>
</dbReference>
<dbReference type="InterPro" id="IPR051673">
    <property type="entry name" value="SSDNA_exonuclease_RecJ"/>
</dbReference>
<dbReference type="SUPFAM" id="SSF64182">
    <property type="entry name" value="DHH phosphoesterases"/>
    <property type="match status" value="1"/>
</dbReference>
<dbReference type="Pfam" id="PF01368">
    <property type="entry name" value="DHH"/>
    <property type="match status" value="1"/>
</dbReference>
<dbReference type="Gene3D" id="3.10.310.30">
    <property type="match status" value="1"/>
</dbReference>
<evidence type="ECO:0000256" key="1">
    <source>
        <dbReference type="ARBA" id="ARBA00005915"/>
    </source>
</evidence>
<evidence type="ECO:0000256" key="2">
    <source>
        <dbReference type="ARBA" id="ARBA00019841"/>
    </source>
</evidence>
<protein>
    <recommendedName>
        <fullName evidence="2">Single-stranded-DNA-specific exonuclease RecJ</fullName>
    </recommendedName>
</protein>
<gene>
    <name evidence="9" type="primary">recJ</name>
    <name evidence="9" type="ORF">C0169_06795</name>
</gene>
<dbReference type="Pfam" id="PF17768">
    <property type="entry name" value="RecJ_OB"/>
    <property type="match status" value="1"/>
</dbReference>
<dbReference type="InterPro" id="IPR041122">
    <property type="entry name" value="RecJ_OB"/>
</dbReference>
<dbReference type="InterPro" id="IPR038763">
    <property type="entry name" value="DHH_sf"/>
</dbReference>
<sequence length="560" mass="64154">MTSTKLWVNKVPNQELFKEFVTQGFFTPLLARVLINKGFSDIKSAYSFLYPQLSDFSDPFTIPDMKLAVERIFKAIKYGEKIGIYGDSDVDGIIGTFVLYNFLKSLTPNVEWLIPSKEEEGYGFHAKFLPYFKAKGISLIITVDVGISSYHTVNSAKALNIDVIITDHHEIIRKPETITITGKLTSPSSPFYYLCGAGVVFALIRALRSYLLSQGFFADKEPPFLRKYLELISLATLADMVPLWGENRLITFFGFRDLLNPFFPCTKVLLEKENTKYGLSEEDLYYKIIPKLNSAGRLGKPEIVFEFLASLDKTSAEKFFSQIEKLNQERQTLEDEILKSFNYQIKDISENCKFLFLIFENIPKGMLGLIANRFKNLYNLPTIVISQEDDTAYGSIRSPSEINFLNLISQCKDLLIQFGGHKYALGFKIHKNLITKLKSRLNVLLENHSFCSYSNQLIYIDAETNLSELLHKENLFAFKSFHPYGEGHLPPTLLLKNFEIKEITILRDKHSKLILKKEDKELSAIFFNTLLENKEINYIVGTPFINSFSGNLELRIEDVR</sequence>
<reference evidence="9 10" key="1">
    <citation type="submission" date="2018-01" db="EMBL/GenBank/DDBJ databases">
        <title>Metagenomic assembled genomes from two thermal pools in the Uzon Caldera, Kamchatka, Russia.</title>
        <authorList>
            <person name="Wilkins L."/>
            <person name="Ettinger C."/>
        </authorList>
    </citation>
    <scope>NUCLEOTIDE SEQUENCE [LARGE SCALE GENOMIC DNA]</scope>
    <source>
        <strain evidence="9">ARK-04</strain>
    </source>
</reference>
<dbReference type="Proteomes" id="UP000235619">
    <property type="component" value="Unassembled WGS sequence"/>
</dbReference>
<accession>A0A2N7Q7V7</accession>
<dbReference type="GO" id="GO:0008409">
    <property type="term" value="F:5'-3' exonuclease activity"/>
    <property type="evidence" value="ECO:0007669"/>
    <property type="project" value="InterPro"/>
</dbReference>
<evidence type="ECO:0000259" key="8">
    <source>
        <dbReference type="Pfam" id="PF17768"/>
    </source>
</evidence>
<evidence type="ECO:0000313" key="10">
    <source>
        <dbReference type="Proteomes" id="UP000235619"/>
    </source>
</evidence>
<dbReference type="InterPro" id="IPR004610">
    <property type="entry name" value="RecJ"/>
</dbReference>